<organism evidence="2 3">
    <name type="scientific">Streptomyces rhizosphaericus</name>
    <dbReference type="NCBI Taxonomy" id="114699"/>
    <lineage>
        <taxon>Bacteria</taxon>
        <taxon>Bacillati</taxon>
        <taxon>Actinomycetota</taxon>
        <taxon>Actinomycetes</taxon>
        <taxon>Kitasatosporales</taxon>
        <taxon>Streptomycetaceae</taxon>
        <taxon>Streptomyces</taxon>
        <taxon>Streptomyces violaceusniger group</taxon>
    </lineage>
</organism>
<evidence type="ECO:0000313" key="3">
    <source>
        <dbReference type="Proteomes" id="UP001500418"/>
    </source>
</evidence>
<gene>
    <name evidence="2" type="ORF">GCM10009575_094660</name>
</gene>
<comment type="caution">
    <text evidence="2">The sequence shown here is derived from an EMBL/GenBank/DDBJ whole genome shotgun (WGS) entry which is preliminary data.</text>
</comment>
<dbReference type="EMBL" id="BAAAID010000131">
    <property type="protein sequence ID" value="GAA0960850.1"/>
    <property type="molecule type" value="Genomic_DNA"/>
</dbReference>
<dbReference type="InterPro" id="IPR025209">
    <property type="entry name" value="DUF4209"/>
</dbReference>
<sequence>MPQVEPSVLGALMEAAKDTVSYEAIAVVLAAADISTTTAAAQQRDALLAALRLRLSGTGKAQGFTGTFPGDSLKGRSASLPEGTADQLEIWSAYADAVNTPFVRGRLHHLLLAAGHGRKHDHARGAAAGYLDAAPLLLAAPRRFAGLRRATECLRWAGDLARTFNLKDLHKRVTEDMVALVERVLADTEDDPGIVDGLLEGLRVQRYDIRDFAERAARRYASDVHARVGFLKLLKAEPGPRRTDIDIQIVSALLDAADADVNAGFRRHLLLTQAATEARDRGLSELRVRAEMALQNTDPDSLGWTRIRCGLALPRALFNGARAHIDAAADLRDALWRTTADVHQAMREQADDARVQEGLLRIPRTRINTAGPVQVTPPVDADDNQAVELQVLALDVLGHLTAHQLDHIHERFAPDEAELITALAHDTVLPQPRARTLAHAFRYFWLEELDAAACIALPQVEQILRQLLRPRVPIVSAPKGQTPGTVDQLGSLIRSMPAAGFPADWSRALELLLADPDRGMNLRNKICHGLIDTPPKHHVALILQAALYLLSHAHDHRTPAPVTQPAP</sequence>
<proteinExistence type="predicted"/>
<feature type="domain" description="DUF4209" evidence="1">
    <location>
        <begin position="503"/>
        <end position="542"/>
    </location>
</feature>
<keyword evidence="3" id="KW-1185">Reference proteome</keyword>
<reference evidence="2 3" key="1">
    <citation type="journal article" date="2019" name="Int. J. Syst. Evol. Microbiol.">
        <title>The Global Catalogue of Microorganisms (GCM) 10K type strain sequencing project: providing services to taxonomists for standard genome sequencing and annotation.</title>
        <authorList>
            <consortium name="The Broad Institute Genomics Platform"/>
            <consortium name="The Broad Institute Genome Sequencing Center for Infectious Disease"/>
            <person name="Wu L."/>
            <person name="Ma J."/>
        </authorList>
    </citation>
    <scope>NUCLEOTIDE SEQUENCE [LARGE SCALE GENOMIC DNA]</scope>
    <source>
        <strain evidence="2 3">JCM 11444</strain>
    </source>
</reference>
<evidence type="ECO:0000313" key="2">
    <source>
        <dbReference type="EMBL" id="GAA0960850.1"/>
    </source>
</evidence>
<dbReference type="Proteomes" id="UP001500418">
    <property type="component" value="Unassembled WGS sequence"/>
</dbReference>
<accession>A0ABN1RNX5</accession>
<protein>
    <recommendedName>
        <fullName evidence="1">DUF4209 domain-containing protein</fullName>
    </recommendedName>
</protein>
<name>A0ABN1RNX5_9ACTN</name>
<evidence type="ECO:0000259" key="1">
    <source>
        <dbReference type="Pfam" id="PF13910"/>
    </source>
</evidence>
<dbReference type="Pfam" id="PF13910">
    <property type="entry name" value="DUF4209"/>
    <property type="match status" value="1"/>
</dbReference>